<accession>A0A956NEP3</accession>
<dbReference type="Gene3D" id="1.50.10.140">
    <property type="match status" value="1"/>
</dbReference>
<proteinExistence type="predicted"/>
<protein>
    <recommendedName>
        <fullName evidence="2">Glycoamylase-like domain-containing protein</fullName>
    </recommendedName>
</protein>
<feature type="domain" description="Glycoamylase-like" evidence="2">
    <location>
        <begin position="233"/>
        <end position="292"/>
    </location>
</feature>
<organism evidence="3 4">
    <name type="scientific">Eiseniibacteriota bacterium</name>
    <dbReference type="NCBI Taxonomy" id="2212470"/>
    <lineage>
        <taxon>Bacteria</taxon>
        <taxon>Candidatus Eiseniibacteriota</taxon>
    </lineage>
</organism>
<evidence type="ECO:0000259" key="2">
    <source>
        <dbReference type="Pfam" id="PF10091"/>
    </source>
</evidence>
<reference evidence="3" key="2">
    <citation type="journal article" date="2021" name="Microbiome">
        <title>Successional dynamics and alternative stable states in a saline activated sludge microbial community over 9 years.</title>
        <authorList>
            <person name="Wang Y."/>
            <person name="Ye J."/>
            <person name="Ju F."/>
            <person name="Liu L."/>
            <person name="Boyd J.A."/>
            <person name="Deng Y."/>
            <person name="Parks D.H."/>
            <person name="Jiang X."/>
            <person name="Yin X."/>
            <person name="Woodcroft B.J."/>
            <person name="Tyson G.W."/>
            <person name="Hugenholtz P."/>
            <person name="Polz M.F."/>
            <person name="Zhang T."/>
        </authorList>
    </citation>
    <scope>NUCLEOTIDE SEQUENCE</scope>
    <source>
        <strain evidence="3">HKST-UBA02</strain>
    </source>
</reference>
<name>A0A956NEP3_UNCEI</name>
<dbReference type="InterPro" id="IPR019282">
    <property type="entry name" value="Glycoamylase-like_cons_dom"/>
</dbReference>
<gene>
    <name evidence="3" type="ORF">KDA27_06935</name>
</gene>
<dbReference type="EMBL" id="JAGQHS010000025">
    <property type="protein sequence ID" value="MCA9755519.1"/>
    <property type="molecule type" value="Genomic_DNA"/>
</dbReference>
<sequence>MRLDADRKRHDNRGRTASGRTGDRFGWRERVLAGCGIALGFVLLGMSATPSQALTDEELLDLLQRRAFNYFWNEANPSNGLVKDRSTTGSPASIAATGFGLSTICIGIDHGWISRSDGADRVLTTLETFWNGPQGPDANGMIGYKGLFYHFLDMTTARRTWDCELSTIDTALLFAGVLDAKQYFDTNDPVEQDIRALADSLYYRADWEFVRNGTSGIRMGWKPDTGFSSFGLWRGYNEAMILYILALGSPTFPVPEVTWDYWTSGYQWATQYGQTYVIFPPLFGHQYSHCWI</sequence>
<reference evidence="3" key="1">
    <citation type="submission" date="2020-04" db="EMBL/GenBank/DDBJ databases">
        <authorList>
            <person name="Zhang T."/>
        </authorList>
    </citation>
    <scope>NUCLEOTIDE SEQUENCE</scope>
    <source>
        <strain evidence="3">HKST-UBA02</strain>
    </source>
</reference>
<feature type="non-terminal residue" evidence="3">
    <location>
        <position position="292"/>
    </location>
</feature>
<evidence type="ECO:0000313" key="3">
    <source>
        <dbReference type="EMBL" id="MCA9755519.1"/>
    </source>
</evidence>
<feature type="region of interest" description="Disordered" evidence="1">
    <location>
        <begin position="1"/>
        <end position="20"/>
    </location>
</feature>
<comment type="caution">
    <text evidence="3">The sequence shown here is derived from an EMBL/GenBank/DDBJ whole genome shotgun (WGS) entry which is preliminary data.</text>
</comment>
<dbReference type="AlphaFoldDB" id="A0A956NEP3"/>
<dbReference type="Pfam" id="PF10091">
    <property type="entry name" value="Glycoamylase"/>
    <property type="match status" value="1"/>
</dbReference>
<evidence type="ECO:0000313" key="4">
    <source>
        <dbReference type="Proteomes" id="UP000739538"/>
    </source>
</evidence>
<evidence type="ECO:0000256" key="1">
    <source>
        <dbReference type="SAM" id="MobiDB-lite"/>
    </source>
</evidence>
<dbReference type="Proteomes" id="UP000739538">
    <property type="component" value="Unassembled WGS sequence"/>
</dbReference>